<evidence type="ECO:0000259" key="7">
    <source>
        <dbReference type="Pfam" id="PF17902"/>
    </source>
</evidence>
<evidence type="ECO:0000256" key="2">
    <source>
        <dbReference type="ARBA" id="ARBA00022553"/>
    </source>
</evidence>
<comment type="similarity">
    <text evidence="1">Belongs to the plakin or cytolinker family.</text>
</comment>
<dbReference type="InterPro" id="IPR055419">
    <property type="entry name" value="Spectrin_PEPL/EVPL"/>
</dbReference>
<dbReference type="GO" id="GO:0042060">
    <property type="term" value="P:wound healing"/>
    <property type="evidence" value="ECO:0007669"/>
    <property type="project" value="TreeGrafter"/>
</dbReference>
<dbReference type="InterPro" id="IPR018159">
    <property type="entry name" value="Spectrin/alpha-actinin"/>
</dbReference>
<dbReference type="Gene3D" id="1.20.58.60">
    <property type="match status" value="3"/>
</dbReference>
<dbReference type="InterPro" id="IPR043197">
    <property type="entry name" value="Plakin"/>
</dbReference>
<dbReference type="Gene3D" id="2.30.30.40">
    <property type="entry name" value="SH3 Domains"/>
    <property type="match status" value="1"/>
</dbReference>
<comment type="caution">
    <text evidence="9">The sequence shown here is derived from an EMBL/GenBank/DDBJ whole genome shotgun (WGS) entry which is preliminary data.</text>
</comment>
<evidence type="ECO:0000256" key="4">
    <source>
        <dbReference type="ARBA" id="ARBA00023054"/>
    </source>
</evidence>
<feature type="coiled-coil region" evidence="5">
    <location>
        <begin position="307"/>
        <end position="334"/>
    </location>
</feature>
<dbReference type="GO" id="GO:0005882">
    <property type="term" value="C:intermediate filament"/>
    <property type="evidence" value="ECO:0007669"/>
    <property type="project" value="TreeGrafter"/>
</dbReference>
<dbReference type="OrthoDB" id="29745at2759"/>
<dbReference type="FunFam" id="2.30.30.40:FF:000088">
    <property type="entry name" value="Periplakin"/>
    <property type="match status" value="1"/>
</dbReference>
<reference evidence="9" key="1">
    <citation type="thesis" date="2020" institute="ProQuest LLC" country="789 East Eisenhower Parkway, Ann Arbor, MI, USA">
        <title>Comparative Genomics and Chromosome Evolution.</title>
        <authorList>
            <person name="Mudd A.B."/>
        </authorList>
    </citation>
    <scope>NUCLEOTIDE SEQUENCE</scope>
    <source>
        <strain evidence="9">Female2</strain>
        <tissue evidence="9">Blood</tissue>
    </source>
</reference>
<dbReference type="Pfam" id="PF17902">
    <property type="entry name" value="SH3_10"/>
    <property type="match status" value="1"/>
</dbReference>
<evidence type="ECO:0000259" key="8">
    <source>
        <dbReference type="Pfam" id="PF23160"/>
    </source>
</evidence>
<dbReference type="Proteomes" id="UP000812440">
    <property type="component" value="Unassembled WGS sequence"/>
</dbReference>
<evidence type="ECO:0000256" key="1">
    <source>
        <dbReference type="ARBA" id="ARBA00009109"/>
    </source>
</evidence>
<dbReference type="Pfam" id="PF21019">
    <property type="entry name" value="Spectrin_3"/>
    <property type="match status" value="1"/>
</dbReference>
<evidence type="ECO:0000256" key="5">
    <source>
        <dbReference type="SAM" id="Coils"/>
    </source>
</evidence>
<feature type="coiled-coil region" evidence="5">
    <location>
        <begin position="49"/>
        <end position="76"/>
    </location>
</feature>
<dbReference type="GO" id="GO:0045104">
    <property type="term" value="P:intermediate filament cytoskeleton organization"/>
    <property type="evidence" value="ECO:0007669"/>
    <property type="project" value="InterPro"/>
</dbReference>
<dbReference type="SMART" id="SM00150">
    <property type="entry name" value="SPEC"/>
    <property type="match status" value="2"/>
</dbReference>
<dbReference type="FunFam" id="1.20.58.60:FF:000143">
    <property type="entry name" value="Periplakin"/>
    <property type="match status" value="1"/>
</dbReference>
<protein>
    <recommendedName>
        <fullName evidence="11">Periplakin</fullName>
    </recommendedName>
</protein>
<organism evidence="9 10">
    <name type="scientific">Hymenochirus boettgeri</name>
    <name type="common">Congo dwarf clawed frog</name>
    <dbReference type="NCBI Taxonomy" id="247094"/>
    <lineage>
        <taxon>Eukaryota</taxon>
        <taxon>Metazoa</taxon>
        <taxon>Chordata</taxon>
        <taxon>Craniata</taxon>
        <taxon>Vertebrata</taxon>
        <taxon>Euteleostomi</taxon>
        <taxon>Amphibia</taxon>
        <taxon>Batrachia</taxon>
        <taxon>Anura</taxon>
        <taxon>Pipoidea</taxon>
        <taxon>Pipidae</taxon>
        <taxon>Pipinae</taxon>
        <taxon>Hymenochirus</taxon>
    </lineage>
</organism>
<evidence type="ECO:0000313" key="10">
    <source>
        <dbReference type="Proteomes" id="UP000812440"/>
    </source>
</evidence>
<dbReference type="CDD" id="cd00176">
    <property type="entry name" value="SPEC"/>
    <property type="match status" value="1"/>
</dbReference>
<keyword evidence="4 5" id="KW-0175">Coiled coil</keyword>
<dbReference type="PANTHER" id="PTHR23169:SF10">
    <property type="entry name" value="PERIPLAKIN"/>
    <property type="match status" value="1"/>
</dbReference>
<evidence type="ECO:0008006" key="11">
    <source>
        <dbReference type="Google" id="ProtNLM"/>
    </source>
</evidence>
<feature type="domain" description="Periplakin/Envoplakin N-terminal" evidence="8">
    <location>
        <begin position="1"/>
        <end position="75"/>
    </location>
</feature>
<keyword evidence="10" id="KW-1185">Reference proteome</keyword>
<keyword evidence="2" id="KW-0597">Phosphoprotein</keyword>
<proteinExistence type="inferred from homology"/>
<dbReference type="PANTHER" id="PTHR23169">
    <property type="entry name" value="ENVOPLAKIN"/>
    <property type="match status" value="1"/>
</dbReference>
<dbReference type="FunFam" id="1.20.58.60:FF:000030">
    <property type="entry name" value="Short stop, isoform K"/>
    <property type="match status" value="1"/>
</dbReference>
<dbReference type="EMBL" id="JAACNH010010566">
    <property type="protein sequence ID" value="KAG8429246.1"/>
    <property type="molecule type" value="Genomic_DNA"/>
</dbReference>
<name>A0A8T2IGC7_9PIPI</name>
<dbReference type="Pfam" id="PF23160">
    <property type="entry name" value="Spectrin_1st_PEPL"/>
    <property type="match status" value="1"/>
</dbReference>
<evidence type="ECO:0000313" key="9">
    <source>
        <dbReference type="EMBL" id="KAG8429246.1"/>
    </source>
</evidence>
<accession>A0A8T2IGC7</accession>
<dbReference type="SUPFAM" id="SSF46966">
    <property type="entry name" value="Spectrin repeat"/>
    <property type="match status" value="3"/>
</dbReference>
<dbReference type="GO" id="GO:0045296">
    <property type="term" value="F:cadherin binding"/>
    <property type="evidence" value="ECO:0007669"/>
    <property type="project" value="TreeGrafter"/>
</dbReference>
<feature type="region of interest" description="Disordered" evidence="6">
    <location>
        <begin position="477"/>
        <end position="502"/>
    </location>
</feature>
<sequence>MQEDAERLVNSKPLNYKDYTASTIKESEKLVVVLETDSLLARQLNHPQADMITEDIRQLKDRIQTEKQKHEQIYNQRVIVGEVPRVNWSKMIDDKMDHLNNVGFAPDLQNLDKQIEEHNIFNNEVKAIGDQISKNNDKEYISGLQVKYQKLLSASQKRQRDLSTLQDYMQRCTNELYWLDQQEKERIEYDWSDRNRDYISRRRQYDNFIQHSLETKEAEVTKLQDEGEKLIQSGHPGKIPIEAHMEAVNYDWKEYLNLLICEESHLKYMDDYHQFYRDAKDAQDLLRKIDSDIEHKYNPDYKDRYQIEAQLRDLEDQEKAIDKYEEVVRSLQKRSQQVVPLKFRRETPLKPIPVESLCDYFSEEGQVSRGVTYTLRSNKGEKWELTDSNGKLVAPAVCFTIPPTDPEAVALGDSVVNQYQAAREKAAGSKRLLLQRLEDQKKAPAQVVTNTQDSQGHQLLASLDKVVGDLDKQEKAISTQLRPPLEQNRAVQDSSERLKEIK</sequence>
<evidence type="ECO:0000256" key="3">
    <source>
        <dbReference type="ARBA" id="ARBA00022737"/>
    </source>
</evidence>
<keyword evidence="3" id="KW-0677">Repeat</keyword>
<dbReference type="GO" id="GO:0016020">
    <property type="term" value="C:membrane"/>
    <property type="evidence" value="ECO:0007669"/>
    <property type="project" value="TreeGrafter"/>
</dbReference>
<feature type="non-terminal residue" evidence="9">
    <location>
        <position position="502"/>
    </location>
</feature>
<dbReference type="GO" id="GO:0005737">
    <property type="term" value="C:cytoplasm"/>
    <property type="evidence" value="ECO:0007669"/>
    <property type="project" value="TreeGrafter"/>
</dbReference>
<evidence type="ECO:0000256" key="6">
    <source>
        <dbReference type="SAM" id="MobiDB-lite"/>
    </source>
</evidence>
<dbReference type="InterPro" id="IPR041615">
    <property type="entry name" value="Desmoplakin_SH3"/>
</dbReference>
<feature type="domain" description="Desmoplakin SH3" evidence="7">
    <location>
        <begin position="340"/>
        <end position="402"/>
    </location>
</feature>
<gene>
    <name evidence="9" type="ORF">GDO86_017935</name>
</gene>
<dbReference type="GO" id="GO:0005198">
    <property type="term" value="F:structural molecule activity"/>
    <property type="evidence" value="ECO:0007669"/>
    <property type="project" value="TreeGrafter"/>
</dbReference>
<dbReference type="AlphaFoldDB" id="A0A8T2IGC7"/>